<evidence type="ECO:0000313" key="2">
    <source>
        <dbReference type="EMBL" id="XCD05095.1"/>
    </source>
</evidence>
<organism evidence="2">
    <name type="scientific">Dulem virus 35</name>
    <dbReference type="NCBI Taxonomy" id="3145753"/>
    <lineage>
        <taxon>Viruses</taxon>
        <taxon>Duplodnaviria</taxon>
        <taxon>Heunggongvirae</taxon>
        <taxon>Uroviricota</taxon>
        <taxon>Caudoviricetes</taxon>
    </lineage>
</organism>
<sequence length="32" mass="3667">MRLAKIVVPVLLWLCSVWMMLTAIMAMMMGLI</sequence>
<dbReference type="EMBL" id="PP511522">
    <property type="protein sequence ID" value="XCD05095.1"/>
    <property type="molecule type" value="Genomic_DNA"/>
</dbReference>
<keyword evidence="1" id="KW-0812">Transmembrane</keyword>
<protein>
    <recommendedName>
        <fullName evidence="3">DUF2474 domain-containing protein</fullName>
    </recommendedName>
</protein>
<evidence type="ECO:0008006" key="3">
    <source>
        <dbReference type="Google" id="ProtNLM"/>
    </source>
</evidence>
<keyword evidence="1" id="KW-0472">Membrane</keyword>
<name>A0AAU8B291_9CAUD</name>
<proteinExistence type="predicted"/>
<feature type="transmembrane region" description="Helical" evidence="1">
    <location>
        <begin position="6"/>
        <end position="31"/>
    </location>
</feature>
<accession>A0AAU8B291</accession>
<keyword evidence="1" id="KW-1133">Transmembrane helix</keyword>
<reference evidence="2" key="1">
    <citation type="submission" date="2024-03" db="EMBL/GenBank/DDBJ databases">
        <title>Diverse circular DNA viruses in blood, oral, and fecal samples of captive lemurs.</title>
        <authorList>
            <person name="Paietta E.N."/>
            <person name="Kraberger S."/>
            <person name="Lund M.C."/>
            <person name="Custer J.M."/>
            <person name="Vargas K.M."/>
            <person name="Ehmke E.E."/>
            <person name="Yoder A.D."/>
            <person name="Varsani A."/>
        </authorList>
    </citation>
    <scope>NUCLEOTIDE SEQUENCE</scope>
    <source>
        <strain evidence="2">Duke_24FS_4</strain>
    </source>
</reference>
<evidence type="ECO:0000256" key="1">
    <source>
        <dbReference type="SAM" id="Phobius"/>
    </source>
</evidence>